<keyword evidence="4 6" id="KW-1133">Transmembrane helix</keyword>
<evidence type="ECO:0000256" key="4">
    <source>
        <dbReference type="ARBA" id="ARBA00022989"/>
    </source>
</evidence>
<reference evidence="7 8" key="1">
    <citation type="journal article" date="2015" name="MBio">
        <title>Genome-Resolved Metagenomic Analysis Reveals Roles for Candidate Phyla and Other Microbial Community Members in Biogeochemical Transformations in Oil Reservoirs.</title>
        <authorList>
            <person name="Hu P."/>
            <person name="Tom L."/>
            <person name="Singh A."/>
            <person name="Thomas B.C."/>
            <person name="Baker B.J."/>
            <person name="Piceno Y.M."/>
            <person name="Andersen G.L."/>
            <person name="Banfield J.F."/>
        </authorList>
    </citation>
    <scope>NUCLEOTIDE SEQUENCE [LARGE SCALE GENOMIC DNA]</scope>
    <source>
        <strain evidence="7">46_16</strain>
    </source>
</reference>
<dbReference type="InterPro" id="IPR012506">
    <property type="entry name" value="TMEM86B-like"/>
</dbReference>
<evidence type="ECO:0000256" key="1">
    <source>
        <dbReference type="ARBA" id="ARBA00004141"/>
    </source>
</evidence>
<dbReference type="Proteomes" id="UP000064249">
    <property type="component" value="Unassembled WGS sequence"/>
</dbReference>
<feature type="non-terminal residue" evidence="7">
    <location>
        <position position="80"/>
    </location>
</feature>
<evidence type="ECO:0000313" key="7">
    <source>
        <dbReference type="EMBL" id="KUK46444.1"/>
    </source>
</evidence>
<dbReference type="Pfam" id="PF07947">
    <property type="entry name" value="YhhN"/>
    <property type="match status" value="1"/>
</dbReference>
<evidence type="ECO:0000256" key="6">
    <source>
        <dbReference type="SAM" id="Phobius"/>
    </source>
</evidence>
<feature type="transmembrane region" description="Helical" evidence="6">
    <location>
        <begin position="55"/>
        <end position="72"/>
    </location>
</feature>
<dbReference type="GO" id="GO:0016020">
    <property type="term" value="C:membrane"/>
    <property type="evidence" value="ECO:0007669"/>
    <property type="project" value="UniProtKB-SubCell"/>
</dbReference>
<proteinExistence type="inferred from homology"/>
<evidence type="ECO:0000256" key="2">
    <source>
        <dbReference type="ARBA" id="ARBA00007375"/>
    </source>
</evidence>
<gene>
    <name evidence="7" type="ORF">XD73_0668</name>
</gene>
<dbReference type="AlphaFoldDB" id="A0A101FXV2"/>
<dbReference type="EMBL" id="LGFU01000027">
    <property type="protein sequence ID" value="KUK46444.1"/>
    <property type="molecule type" value="Genomic_DNA"/>
</dbReference>
<evidence type="ECO:0000256" key="3">
    <source>
        <dbReference type="ARBA" id="ARBA00022692"/>
    </source>
</evidence>
<protein>
    <submittedName>
        <fullName evidence="7">Uncharacterized protein</fullName>
    </submittedName>
</protein>
<keyword evidence="5 6" id="KW-0472">Membrane</keyword>
<keyword evidence="3 6" id="KW-0812">Transmembrane</keyword>
<accession>A0A101FXV2</accession>
<comment type="subcellular location">
    <subcellularLocation>
        <location evidence="1">Membrane</location>
        <topology evidence="1">Multi-pass membrane protein</topology>
    </subcellularLocation>
</comment>
<comment type="similarity">
    <text evidence="2">Belongs to the TMEM86 family.</text>
</comment>
<evidence type="ECO:0000256" key="5">
    <source>
        <dbReference type="ARBA" id="ARBA00023136"/>
    </source>
</evidence>
<feature type="transmembrane region" description="Helical" evidence="6">
    <location>
        <begin position="6"/>
        <end position="21"/>
    </location>
</feature>
<name>A0A101FXV2_9CHLR</name>
<feature type="transmembrane region" description="Helical" evidence="6">
    <location>
        <begin position="33"/>
        <end position="49"/>
    </location>
</feature>
<comment type="caution">
    <text evidence="7">The sequence shown here is derived from an EMBL/GenBank/DDBJ whole genome shotgun (WGS) entry which is preliminary data.</text>
</comment>
<organism evidence="7 8">
    <name type="scientific">Anaerolinea thermophila</name>
    <dbReference type="NCBI Taxonomy" id="167964"/>
    <lineage>
        <taxon>Bacteria</taxon>
        <taxon>Bacillati</taxon>
        <taxon>Chloroflexota</taxon>
        <taxon>Anaerolineae</taxon>
        <taxon>Anaerolineales</taxon>
        <taxon>Anaerolineaceae</taxon>
        <taxon>Anaerolinea</taxon>
    </lineage>
</organism>
<evidence type="ECO:0000313" key="8">
    <source>
        <dbReference type="Proteomes" id="UP000064249"/>
    </source>
</evidence>
<sequence length="80" mass="9274">MKTGWLSIVLLVAMLDWYAVWHEKERLNRFTKPATMMVLLVGLGLSTGFDGNLKWFGWALVFGLLGDIFLLLPQRYFFYG</sequence>